<evidence type="ECO:0000313" key="4">
    <source>
        <dbReference type="Proteomes" id="UP001196661"/>
    </source>
</evidence>
<keyword evidence="4" id="KW-1185">Reference proteome</keyword>
<protein>
    <submittedName>
        <fullName evidence="3">Acyl-CoA thioesterase</fullName>
    </submittedName>
</protein>
<dbReference type="Proteomes" id="UP001196661">
    <property type="component" value="Unassembled WGS sequence"/>
</dbReference>
<evidence type="ECO:0000313" key="3">
    <source>
        <dbReference type="EMBL" id="MBT9310926.1"/>
    </source>
</evidence>
<accession>A0ABS5XZB9</accession>
<evidence type="ECO:0000256" key="1">
    <source>
        <dbReference type="ARBA" id="ARBA00005953"/>
    </source>
</evidence>
<keyword evidence="2" id="KW-0378">Hydrolase</keyword>
<dbReference type="PIRSF" id="PIRSF003230">
    <property type="entry name" value="YbgC"/>
    <property type="match status" value="1"/>
</dbReference>
<dbReference type="InterPro" id="IPR006684">
    <property type="entry name" value="YbgC/YbaW"/>
</dbReference>
<dbReference type="PROSITE" id="PS01328">
    <property type="entry name" value="4HBCOA_THIOESTERASE"/>
    <property type="match status" value="1"/>
</dbReference>
<dbReference type="InterPro" id="IPR029069">
    <property type="entry name" value="HotDog_dom_sf"/>
</dbReference>
<dbReference type="InterPro" id="IPR008272">
    <property type="entry name" value="HB-CoA_thioesterase_AS"/>
</dbReference>
<reference evidence="3 4" key="1">
    <citation type="journal article" date="2021" name="Mar. Drugs">
        <title>Genome Reduction and Secondary Metabolism of the Marine Sponge-Associated Cyanobacterium Leptothoe.</title>
        <authorList>
            <person name="Konstantinou D."/>
            <person name="Popin R.V."/>
            <person name="Fewer D.P."/>
            <person name="Sivonen K."/>
            <person name="Gkelis S."/>
        </authorList>
    </citation>
    <scope>NUCLEOTIDE SEQUENCE [LARGE SCALE GENOMIC DNA]</scope>
    <source>
        <strain evidence="3 4">TAU-MAC 1615</strain>
    </source>
</reference>
<dbReference type="CDD" id="cd00586">
    <property type="entry name" value="4HBT"/>
    <property type="match status" value="1"/>
</dbReference>
<comment type="caution">
    <text evidence="3">The sequence shown here is derived from an EMBL/GenBank/DDBJ whole genome shotgun (WGS) entry which is preliminary data.</text>
</comment>
<dbReference type="EMBL" id="JADOER010000003">
    <property type="protein sequence ID" value="MBT9310926.1"/>
    <property type="molecule type" value="Genomic_DNA"/>
</dbReference>
<dbReference type="PANTHER" id="PTHR31793">
    <property type="entry name" value="4-HYDROXYBENZOYL-COA THIOESTERASE FAMILY MEMBER"/>
    <property type="match status" value="1"/>
</dbReference>
<dbReference type="InterPro" id="IPR050563">
    <property type="entry name" value="4-hydroxybenzoyl-CoA_TE"/>
</dbReference>
<dbReference type="SUPFAM" id="SSF54637">
    <property type="entry name" value="Thioesterase/thiol ester dehydrase-isomerase"/>
    <property type="match status" value="1"/>
</dbReference>
<dbReference type="Gene3D" id="3.10.129.10">
    <property type="entry name" value="Hotdog Thioesterase"/>
    <property type="match status" value="1"/>
</dbReference>
<organism evidence="3 4">
    <name type="scientific">Leptothoe kymatousa TAU-MAC 1615</name>
    <dbReference type="NCBI Taxonomy" id="2364775"/>
    <lineage>
        <taxon>Bacteria</taxon>
        <taxon>Bacillati</taxon>
        <taxon>Cyanobacteriota</taxon>
        <taxon>Cyanophyceae</taxon>
        <taxon>Nodosilineales</taxon>
        <taxon>Cymatolegaceae</taxon>
        <taxon>Leptothoe</taxon>
        <taxon>Leptothoe kymatousa</taxon>
    </lineage>
</organism>
<sequence length="147" mass="17291">MANHWFDYKFRVQPHHTDYSGVVWHGNYIRWMETARVECLRTVEFAFGDFVAAGYDLPVVDIQLRYHHALTLGANGLVKTRLETSRKVKLNWFYEIYDITHNQPTLCVTGQVLLVPIDMVKRKIVRKLPPELQPMLQSLQQYFQPGE</sequence>
<evidence type="ECO:0000256" key="2">
    <source>
        <dbReference type="ARBA" id="ARBA00022801"/>
    </source>
</evidence>
<gene>
    <name evidence="3" type="ORF">IXB28_01800</name>
</gene>
<name>A0ABS5XZB9_9CYAN</name>
<comment type="similarity">
    <text evidence="1">Belongs to the 4-hydroxybenzoyl-CoA thioesterase family.</text>
</comment>
<dbReference type="RefSeq" id="WP_215616838.1">
    <property type="nucleotide sequence ID" value="NZ_JADOER010000003.1"/>
</dbReference>
<proteinExistence type="inferred from homology"/>
<dbReference type="Pfam" id="PF13279">
    <property type="entry name" value="4HBT_2"/>
    <property type="match status" value="1"/>
</dbReference>
<dbReference type="PANTHER" id="PTHR31793:SF37">
    <property type="entry name" value="ACYL-COA THIOESTER HYDROLASE YBGC"/>
    <property type="match status" value="1"/>
</dbReference>